<keyword evidence="1" id="KW-0479">Metal-binding</keyword>
<evidence type="ECO:0000313" key="4">
    <source>
        <dbReference type="EMBL" id="KAK9702521.1"/>
    </source>
</evidence>
<accession>A0AAW1JGA5</accession>
<comment type="caution">
    <text evidence="4">The sequence shown here is derived from an EMBL/GenBank/DDBJ whole genome shotgun (WGS) entry which is preliminary data.</text>
</comment>
<evidence type="ECO:0000256" key="2">
    <source>
        <dbReference type="SAM" id="MobiDB-lite"/>
    </source>
</evidence>
<dbReference type="EMBL" id="JASPKY010000390">
    <property type="protein sequence ID" value="KAK9702521.1"/>
    <property type="molecule type" value="Genomic_DNA"/>
</dbReference>
<dbReference type="GO" id="GO:0008270">
    <property type="term" value="F:zinc ion binding"/>
    <property type="evidence" value="ECO:0007669"/>
    <property type="project" value="UniProtKB-KW"/>
</dbReference>
<dbReference type="PROSITE" id="PS50158">
    <property type="entry name" value="ZF_CCHC"/>
    <property type="match status" value="1"/>
</dbReference>
<evidence type="ECO:0000313" key="5">
    <source>
        <dbReference type="Proteomes" id="UP001458880"/>
    </source>
</evidence>
<dbReference type="AlphaFoldDB" id="A0AAW1JGA5"/>
<dbReference type="SMART" id="SM00343">
    <property type="entry name" value="ZnF_C2HC"/>
    <property type="match status" value="3"/>
</dbReference>
<reference evidence="4 5" key="1">
    <citation type="journal article" date="2024" name="BMC Genomics">
        <title>De novo assembly and annotation of Popillia japonica's genome with initial clues to its potential as an invasive pest.</title>
        <authorList>
            <person name="Cucini C."/>
            <person name="Boschi S."/>
            <person name="Funari R."/>
            <person name="Cardaioli E."/>
            <person name="Iannotti N."/>
            <person name="Marturano G."/>
            <person name="Paoli F."/>
            <person name="Bruttini M."/>
            <person name="Carapelli A."/>
            <person name="Frati F."/>
            <person name="Nardi F."/>
        </authorList>
    </citation>
    <scope>NUCLEOTIDE SEQUENCE [LARGE SCALE GENOMIC DNA]</scope>
    <source>
        <strain evidence="4">DMR45628</strain>
    </source>
</reference>
<dbReference type="InterPro" id="IPR001878">
    <property type="entry name" value="Znf_CCHC"/>
</dbReference>
<feature type="domain" description="CCHC-type" evidence="3">
    <location>
        <begin position="169"/>
        <end position="182"/>
    </location>
</feature>
<keyword evidence="1" id="KW-0862">Zinc</keyword>
<evidence type="ECO:0000259" key="3">
    <source>
        <dbReference type="PROSITE" id="PS50158"/>
    </source>
</evidence>
<keyword evidence="5" id="KW-1185">Reference proteome</keyword>
<evidence type="ECO:0000256" key="1">
    <source>
        <dbReference type="PROSITE-ProRule" id="PRU00047"/>
    </source>
</evidence>
<dbReference type="Proteomes" id="UP001458880">
    <property type="component" value="Unassembled WGS sequence"/>
</dbReference>
<name>A0AAW1JGA5_POPJA</name>
<dbReference type="InterPro" id="IPR036875">
    <property type="entry name" value="Znf_CCHC_sf"/>
</dbReference>
<dbReference type="GO" id="GO:0003676">
    <property type="term" value="F:nucleic acid binding"/>
    <property type="evidence" value="ECO:0007669"/>
    <property type="project" value="InterPro"/>
</dbReference>
<dbReference type="SUPFAM" id="SSF57756">
    <property type="entry name" value="Retrovirus zinc finger-like domains"/>
    <property type="match status" value="1"/>
</dbReference>
<dbReference type="Gene3D" id="4.10.60.10">
    <property type="entry name" value="Zinc finger, CCHC-type"/>
    <property type="match status" value="1"/>
</dbReference>
<proteinExistence type="predicted"/>
<gene>
    <name evidence="4" type="ORF">QE152_g29877</name>
</gene>
<dbReference type="Pfam" id="PF00098">
    <property type="entry name" value="zf-CCHC"/>
    <property type="match status" value="1"/>
</dbReference>
<protein>
    <submittedName>
        <fullName evidence="4">Zinc knuckle</fullName>
    </submittedName>
</protein>
<organism evidence="4 5">
    <name type="scientific">Popillia japonica</name>
    <name type="common">Japanese beetle</name>
    <dbReference type="NCBI Taxonomy" id="7064"/>
    <lineage>
        <taxon>Eukaryota</taxon>
        <taxon>Metazoa</taxon>
        <taxon>Ecdysozoa</taxon>
        <taxon>Arthropoda</taxon>
        <taxon>Hexapoda</taxon>
        <taxon>Insecta</taxon>
        <taxon>Pterygota</taxon>
        <taxon>Neoptera</taxon>
        <taxon>Endopterygota</taxon>
        <taxon>Coleoptera</taxon>
        <taxon>Polyphaga</taxon>
        <taxon>Scarabaeiformia</taxon>
        <taxon>Scarabaeidae</taxon>
        <taxon>Rutelinae</taxon>
        <taxon>Popillia</taxon>
    </lineage>
</organism>
<feature type="region of interest" description="Disordered" evidence="2">
    <location>
        <begin position="217"/>
        <end position="239"/>
    </location>
</feature>
<keyword evidence="1" id="KW-0863">Zinc-finger</keyword>
<sequence length="239" mass="26923">MIKQNTNQVKLVALGNLDNEYLNEMHGGDVLLEIIGGKDKAETLKRGILKKNETSRVEVISNDETIYVSGIDGDVAPHEIECAVRASVRGNNTGSTKVVSTRPKQYGSQNATIVASKDLAKELIKKGRIKIGWTLCHIRPRVNLVRCYRCLLYGHYKSECQGEDKKDVCFKCRKSDHRAKDCSGASYCLTCKVDGHRADQTKCPYYRKLLRDKAREMTNGNRKKAVSADTQMHQHRNTH</sequence>